<proteinExistence type="predicted"/>
<organism evidence="1 2">
    <name type="scientific">Cordylochernes scorpioides</name>
    <dbReference type="NCBI Taxonomy" id="51811"/>
    <lineage>
        <taxon>Eukaryota</taxon>
        <taxon>Metazoa</taxon>
        <taxon>Ecdysozoa</taxon>
        <taxon>Arthropoda</taxon>
        <taxon>Chelicerata</taxon>
        <taxon>Arachnida</taxon>
        <taxon>Pseudoscorpiones</taxon>
        <taxon>Cheliferoidea</taxon>
        <taxon>Chernetidae</taxon>
        <taxon>Cordylochernes</taxon>
    </lineage>
</organism>
<evidence type="ECO:0000313" key="2">
    <source>
        <dbReference type="Proteomes" id="UP001235939"/>
    </source>
</evidence>
<reference evidence="1 2" key="1">
    <citation type="submission" date="2022-01" db="EMBL/GenBank/DDBJ databases">
        <title>A chromosomal length assembly of Cordylochernes scorpioides.</title>
        <authorList>
            <person name="Zeh D."/>
            <person name="Zeh J."/>
        </authorList>
    </citation>
    <scope>NUCLEOTIDE SEQUENCE [LARGE SCALE GENOMIC DNA]</scope>
    <source>
        <strain evidence="1">IN4F17</strain>
        <tissue evidence="1">Whole Body</tissue>
    </source>
</reference>
<dbReference type="EMBL" id="CP092879">
    <property type="protein sequence ID" value="UYV79203.1"/>
    <property type="molecule type" value="Genomic_DNA"/>
</dbReference>
<name>A0ABY6LDF8_9ARAC</name>
<evidence type="ECO:0000313" key="1">
    <source>
        <dbReference type="EMBL" id="UYV79203.1"/>
    </source>
</evidence>
<keyword evidence="2" id="KW-1185">Reference proteome</keyword>
<dbReference type="Proteomes" id="UP001235939">
    <property type="component" value="Chromosome 17"/>
</dbReference>
<protein>
    <submittedName>
        <fullName evidence="1">Uncharacterized protein</fullName>
    </submittedName>
</protein>
<sequence>MADINPEEDIHTDKTPQLAGIVIRRRIIKLYLVNFRVKKLFNRPEGFLGFKNIQTEPEGFLGLKDIQTEPEGFLGLKDIQSELPTFNGRLESWLSFKDLFFFLQLVLTHKYLILKSQLRGEALRLVNTFPITADNYVEDLIFTQIDNALRLPKLADDNHNLMFKLLDMLQRNSKNSEGFNGIFGNSLKKLAEFTNKDSNVEKHSMKKELQKVNVYNSYMIKCLKCEDAHALSSCNFIF</sequence>
<accession>A0ABY6LDF8</accession>
<gene>
    <name evidence="1" type="ORF">LAZ67_17001498</name>
</gene>